<evidence type="ECO:0000313" key="6">
    <source>
        <dbReference type="Proteomes" id="UP000245887"/>
    </source>
</evidence>
<feature type="domain" description="Enoyl-CoA hydratase/isomerase" evidence="4">
    <location>
        <begin position="15"/>
        <end position="353"/>
    </location>
</feature>
<evidence type="ECO:0000259" key="4">
    <source>
        <dbReference type="Pfam" id="PF16113"/>
    </source>
</evidence>
<dbReference type="InterPro" id="IPR032259">
    <property type="entry name" value="HIBYL-CoA-H"/>
</dbReference>
<reference evidence="5 6" key="1">
    <citation type="submission" date="2018-04" db="EMBL/GenBank/DDBJ databases">
        <title>Genomic Encyclopedia of Type Strains, Phase IV (KMG-IV): sequencing the most valuable type-strain genomes for metagenomic binning, comparative biology and taxonomic classification.</title>
        <authorList>
            <person name="Goeker M."/>
        </authorList>
    </citation>
    <scope>NUCLEOTIDE SEQUENCE [LARGE SCALE GENOMIC DNA]</scope>
    <source>
        <strain evidence="5 6">DSM 28688</strain>
    </source>
</reference>
<accession>A0A2U1CWH0</accession>
<gene>
    <name evidence="5" type="ORF">C8D92_10546</name>
</gene>
<dbReference type="PANTHER" id="PTHR43176">
    <property type="entry name" value="3-HYDROXYISOBUTYRYL-COA HYDROLASE-RELATED"/>
    <property type="match status" value="1"/>
</dbReference>
<dbReference type="Pfam" id="PF16113">
    <property type="entry name" value="ECH_2"/>
    <property type="match status" value="1"/>
</dbReference>
<dbReference type="Proteomes" id="UP000245887">
    <property type="component" value="Unassembled WGS sequence"/>
</dbReference>
<dbReference type="AlphaFoldDB" id="A0A2U1CWH0"/>
<dbReference type="RefSeq" id="WP_116919089.1">
    <property type="nucleotide sequence ID" value="NZ_QEKQ01000005.1"/>
</dbReference>
<keyword evidence="3" id="KW-0378">Hydrolase</keyword>
<sequence length="369" mass="41157">MSIQTETLTCRRGQVGLITLDRPQALNALSTETLNALNACLDDWADHPDIHAVVLRGAGDKGFCAGGDIRELYHDMQKGDPAQTATAYFSNEYRLDHKLHRFPKPVVCWAHGIIMGGGLGLLAASRYRVITPDARMAMPEVTIGLFPDVGSGWFLNRMPGSLGLFMGLTGARLNATDALREGLADFALAHTDQDTLLDRLRDIDWTGNVIADDNRLHQLLTTVTNERPATLPESQLALHEQAIARIARRGSLTDIVDAILERESDDEWWQQARSNLANGCPMTPWLVWEHLHRGLQLSLAEVFRMELIMAVRCCEKADFREGIRARVIDKDQSPRWQHASVPEVPRDAVDAFFESPWAEDEHPLADLEG</sequence>
<protein>
    <recommendedName>
        <fullName evidence="2">3-hydroxyisobutyryl-CoA hydrolase</fullName>
        <ecNumber evidence="2">3.1.2.4</ecNumber>
    </recommendedName>
</protein>
<dbReference type="CDD" id="cd06558">
    <property type="entry name" value="crotonase-like"/>
    <property type="match status" value="1"/>
</dbReference>
<dbReference type="SUPFAM" id="SSF52096">
    <property type="entry name" value="ClpP/crotonase"/>
    <property type="match status" value="1"/>
</dbReference>
<dbReference type="OrthoDB" id="9790967at2"/>
<evidence type="ECO:0000256" key="1">
    <source>
        <dbReference type="ARBA" id="ARBA00001709"/>
    </source>
</evidence>
<dbReference type="GO" id="GO:0005829">
    <property type="term" value="C:cytosol"/>
    <property type="evidence" value="ECO:0007669"/>
    <property type="project" value="TreeGrafter"/>
</dbReference>
<dbReference type="NCBIfam" id="NF004127">
    <property type="entry name" value="PRK05617.1"/>
    <property type="match status" value="1"/>
</dbReference>
<proteinExistence type="predicted"/>
<dbReference type="GO" id="GO:0006574">
    <property type="term" value="P:L-valine catabolic process"/>
    <property type="evidence" value="ECO:0007669"/>
    <property type="project" value="TreeGrafter"/>
</dbReference>
<dbReference type="InterPro" id="IPR045004">
    <property type="entry name" value="ECH_dom"/>
</dbReference>
<evidence type="ECO:0000313" key="5">
    <source>
        <dbReference type="EMBL" id="PVY76293.1"/>
    </source>
</evidence>
<name>A0A2U1CWH0_9GAMM</name>
<comment type="caution">
    <text evidence="5">The sequence shown here is derived from an EMBL/GenBank/DDBJ whole genome shotgun (WGS) entry which is preliminary data.</text>
</comment>
<organism evidence="5 6">
    <name type="scientific">Tamilnaduibacter salinus</name>
    <dbReference type="NCBI Taxonomy" id="1484056"/>
    <lineage>
        <taxon>Bacteria</taxon>
        <taxon>Pseudomonadati</taxon>
        <taxon>Pseudomonadota</taxon>
        <taxon>Gammaproteobacteria</taxon>
        <taxon>Pseudomonadales</taxon>
        <taxon>Marinobacteraceae</taxon>
        <taxon>Tamilnaduibacter</taxon>
    </lineage>
</organism>
<dbReference type="PANTHER" id="PTHR43176:SF3">
    <property type="entry name" value="3-HYDROXYISOBUTYRYL-COA HYDROLASE, MITOCHONDRIAL"/>
    <property type="match status" value="1"/>
</dbReference>
<dbReference type="EMBL" id="QEKQ01000005">
    <property type="protein sequence ID" value="PVY76293.1"/>
    <property type="molecule type" value="Genomic_DNA"/>
</dbReference>
<evidence type="ECO:0000256" key="3">
    <source>
        <dbReference type="ARBA" id="ARBA00022801"/>
    </source>
</evidence>
<dbReference type="InterPro" id="IPR029045">
    <property type="entry name" value="ClpP/crotonase-like_dom_sf"/>
</dbReference>
<dbReference type="EC" id="3.1.2.4" evidence="2"/>
<evidence type="ECO:0000256" key="2">
    <source>
        <dbReference type="ARBA" id="ARBA00011915"/>
    </source>
</evidence>
<dbReference type="GO" id="GO:0003860">
    <property type="term" value="F:3-hydroxyisobutyryl-CoA hydrolase activity"/>
    <property type="evidence" value="ECO:0007669"/>
    <property type="project" value="UniProtKB-EC"/>
</dbReference>
<comment type="catalytic activity">
    <reaction evidence="1">
        <text>3-hydroxy-2-methylpropanoyl-CoA + H2O = 3-hydroxy-2-methylpropanoate + CoA + H(+)</text>
        <dbReference type="Rhea" id="RHEA:20888"/>
        <dbReference type="ChEBI" id="CHEBI:11805"/>
        <dbReference type="ChEBI" id="CHEBI:15377"/>
        <dbReference type="ChEBI" id="CHEBI:15378"/>
        <dbReference type="ChEBI" id="CHEBI:57287"/>
        <dbReference type="ChEBI" id="CHEBI:57340"/>
        <dbReference type="EC" id="3.1.2.4"/>
    </reaction>
</comment>
<dbReference type="Gene3D" id="3.90.226.10">
    <property type="entry name" value="2-enoyl-CoA Hydratase, Chain A, domain 1"/>
    <property type="match status" value="1"/>
</dbReference>